<evidence type="ECO:0000313" key="2">
    <source>
        <dbReference type="Proteomes" id="UP000784294"/>
    </source>
</evidence>
<gene>
    <name evidence="1" type="ORF">PXEA_LOCUS30882</name>
</gene>
<accession>A0A3S5C5X4</accession>
<sequence>MSVRLLFSSRPLRCTHPPIVRICFCSPVCLRRHSSSGTATGFTLQPGTDWLVVHTTADAEPVDKATRTTHFSPYSSPTASLLTSSHTLCRCRCLAPLPQSIDFQSVVDLCKCSPSLGAR</sequence>
<name>A0A3S5C5X4_9PLAT</name>
<reference evidence="1" key="1">
    <citation type="submission" date="2018-11" db="EMBL/GenBank/DDBJ databases">
        <authorList>
            <consortium name="Pathogen Informatics"/>
        </authorList>
    </citation>
    <scope>NUCLEOTIDE SEQUENCE</scope>
</reference>
<protein>
    <submittedName>
        <fullName evidence="1">Uncharacterized protein</fullName>
    </submittedName>
</protein>
<dbReference type="Proteomes" id="UP000784294">
    <property type="component" value="Unassembled WGS sequence"/>
</dbReference>
<organism evidence="1 2">
    <name type="scientific">Protopolystoma xenopodis</name>
    <dbReference type="NCBI Taxonomy" id="117903"/>
    <lineage>
        <taxon>Eukaryota</taxon>
        <taxon>Metazoa</taxon>
        <taxon>Spiralia</taxon>
        <taxon>Lophotrochozoa</taxon>
        <taxon>Platyhelminthes</taxon>
        <taxon>Monogenea</taxon>
        <taxon>Polyopisthocotylea</taxon>
        <taxon>Polystomatidea</taxon>
        <taxon>Polystomatidae</taxon>
        <taxon>Protopolystoma</taxon>
    </lineage>
</organism>
<dbReference type="EMBL" id="CAAALY010254989">
    <property type="protein sequence ID" value="VEL37442.1"/>
    <property type="molecule type" value="Genomic_DNA"/>
</dbReference>
<proteinExistence type="predicted"/>
<keyword evidence="2" id="KW-1185">Reference proteome</keyword>
<evidence type="ECO:0000313" key="1">
    <source>
        <dbReference type="EMBL" id="VEL37442.1"/>
    </source>
</evidence>
<comment type="caution">
    <text evidence="1">The sequence shown here is derived from an EMBL/GenBank/DDBJ whole genome shotgun (WGS) entry which is preliminary data.</text>
</comment>
<dbReference type="AlphaFoldDB" id="A0A3S5C5X4"/>